<organism evidence="1 2">
    <name type="scientific">Solanum tuberosum</name>
    <name type="common">Potato</name>
    <dbReference type="NCBI Taxonomy" id="4113"/>
    <lineage>
        <taxon>Eukaryota</taxon>
        <taxon>Viridiplantae</taxon>
        <taxon>Streptophyta</taxon>
        <taxon>Embryophyta</taxon>
        <taxon>Tracheophyta</taxon>
        <taxon>Spermatophyta</taxon>
        <taxon>Magnoliopsida</taxon>
        <taxon>eudicotyledons</taxon>
        <taxon>Gunneridae</taxon>
        <taxon>Pentapetalae</taxon>
        <taxon>asterids</taxon>
        <taxon>lamiids</taxon>
        <taxon>Solanales</taxon>
        <taxon>Solanaceae</taxon>
        <taxon>Solanoideae</taxon>
        <taxon>Solaneae</taxon>
        <taxon>Solanum</taxon>
    </lineage>
</organism>
<evidence type="ECO:0000313" key="1">
    <source>
        <dbReference type="EMBL" id="KAH0757762.1"/>
    </source>
</evidence>
<evidence type="ECO:0000313" key="2">
    <source>
        <dbReference type="Proteomes" id="UP000826656"/>
    </source>
</evidence>
<dbReference type="EMBL" id="JAIVGD010000015">
    <property type="protein sequence ID" value="KAH0757762.1"/>
    <property type="molecule type" value="Genomic_DNA"/>
</dbReference>
<protein>
    <recommendedName>
        <fullName evidence="3">Aminotransferase-like plant mobile domain-containing protein</fullName>
    </recommendedName>
</protein>
<keyword evidence="2" id="KW-1185">Reference proteome</keyword>
<proteinExistence type="predicted"/>
<reference evidence="1 2" key="1">
    <citation type="journal article" date="2021" name="bioRxiv">
        <title>Chromosome-scale and haplotype-resolved genome assembly of a tetraploid potato cultivar.</title>
        <authorList>
            <person name="Sun H."/>
            <person name="Jiao W.-B."/>
            <person name="Krause K."/>
            <person name="Campoy J.A."/>
            <person name="Goel M."/>
            <person name="Folz-Donahue K."/>
            <person name="Kukat C."/>
            <person name="Huettel B."/>
            <person name="Schneeberger K."/>
        </authorList>
    </citation>
    <scope>NUCLEOTIDE SEQUENCE [LARGE SCALE GENOMIC DNA]</scope>
    <source>
        <strain evidence="1">SolTubOtavaFocal</strain>
        <tissue evidence="1">Leaves</tissue>
    </source>
</reference>
<name>A0ABQ7V321_SOLTU</name>
<dbReference type="Proteomes" id="UP000826656">
    <property type="component" value="Unassembled WGS sequence"/>
</dbReference>
<comment type="caution">
    <text evidence="1">The sequence shown here is derived from an EMBL/GenBank/DDBJ whole genome shotgun (WGS) entry which is preliminary data.</text>
</comment>
<evidence type="ECO:0008006" key="3">
    <source>
        <dbReference type="Google" id="ProtNLM"/>
    </source>
</evidence>
<accession>A0ABQ7V321</accession>
<sequence>MIEEISGFIKLPYHECEMMVPYKPSSREFLKCLGMKSNLTITCLDVGWISFDFLYSRFGQEDGYYSFYEEFECSIERWETYRLKAFAIALLGSLVLPKESGKIDTRLGYVVQDLAQREGEPRKTIVPMIMAEMMRNLSACINGTIFSEGCNLLLQLWVLNTSTGDLTR</sequence>
<gene>
    <name evidence="1" type="ORF">KY290_021255</name>
</gene>